<dbReference type="PATRIC" id="fig|1423799.3.peg.1027"/>
<dbReference type="EMBL" id="ACGT01000007">
    <property type="protein sequence ID" value="EEJ74022.1"/>
    <property type="molecule type" value="Genomic_DNA"/>
</dbReference>
<dbReference type="AlphaFoldDB" id="C2EH31"/>
<comment type="caution">
    <text evidence="1">The sequence shown here is derived from an EMBL/GenBank/DDBJ whole genome shotgun (WGS) entry which is preliminary data.</text>
</comment>
<organism evidence="1 2">
    <name type="scientific">Ligilactobacillus salivarius DSM 20555 = ATCC 11741</name>
    <dbReference type="NCBI Taxonomy" id="1423799"/>
    <lineage>
        <taxon>Bacteria</taxon>
        <taxon>Bacillati</taxon>
        <taxon>Bacillota</taxon>
        <taxon>Bacilli</taxon>
        <taxon>Lactobacillales</taxon>
        <taxon>Lactobacillaceae</taxon>
        <taxon>Ligilactobacillus</taxon>
    </lineage>
</organism>
<proteinExistence type="predicted"/>
<reference evidence="1 2" key="1">
    <citation type="submission" date="2009-01" db="EMBL/GenBank/DDBJ databases">
        <authorList>
            <person name="Qin X."/>
            <person name="Bachman B."/>
            <person name="Battles P."/>
            <person name="Bell A."/>
            <person name="Bess C."/>
            <person name="Bickham C."/>
            <person name="Chaboub L."/>
            <person name="Chen D."/>
            <person name="Coyle M."/>
            <person name="Deiros D.R."/>
            <person name="Dinh H."/>
            <person name="Forbes L."/>
            <person name="Fowler G."/>
            <person name="Francisco L."/>
            <person name="Fu Q."/>
            <person name="Gubbala S."/>
            <person name="Hale W."/>
            <person name="Han Y."/>
            <person name="Hemphill L."/>
            <person name="Highlander S.K."/>
            <person name="Hirani K."/>
            <person name="Hogues M."/>
            <person name="Jackson L."/>
            <person name="Jakkamsetti A."/>
            <person name="Javaid M."/>
            <person name="Jiang H."/>
            <person name="Korchina V."/>
            <person name="Kovar C."/>
            <person name="Lara F."/>
            <person name="Lee S."/>
            <person name="Mata R."/>
            <person name="Mathew T."/>
            <person name="Moen C."/>
            <person name="Morales K."/>
            <person name="Munidasa M."/>
            <person name="Nazareth L."/>
            <person name="Ngo R."/>
            <person name="Nguyen L."/>
            <person name="Okwuonu G."/>
            <person name="Ongeri F."/>
            <person name="Patil S."/>
            <person name="Petrosino J."/>
            <person name="Pham C."/>
            <person name="Pham P."/>
            <person name="Pu L.-L."/>
            <person name="Puazo M."/>
            <person name="Raj R."/>
            <person name="Reid J."/>
            <person name="Rouhana J."/>
            <person name="Saada N."/>
            <person name="Shang Y."/>
            <person name="Simmons D."/>
            <person name="Thornton R."/>
            <person name="Warren J."/>
            <person name="Weissenberger G."/>
            <person name="Zhang J."/>
            <person name="Zhang L."/>
            <person name="Zhou C."/>
            <person name="Zhu D."/>
            <person name="Muzny D."/>
            <person name="Worley K."/>
            <person name="Gibbs R."/>
        </authorList>
    </citation>
    <scope>NUCLEOTIDE SEQUENCE [LARGE SCALE GENOMIC DNA]</scope>
    <source>
        <strain evidence="1 2">ATCC 11741</strain>
    </source>
</reference>
<accession>C2EH31</accession>
<dbReference type="HOGENOM" id="CLU_2423278_0_0_9"/>
<evidence type="ECO:0000313" key="1">
    <source>
        <dbReference type="EMBL" id="EEJ74022.1"/>
    </source>
</evidence>
<sequence length="91" mass="10166">MKSTETLNITDVEENTFNQATLEDIAKGLGGISSALVGNKTYYASNGDAYHYEFWLSEGTSPEQKEWNFYNDNRNTKYGDTLVANVEATLV</sequence>
<dbReference type="RefSeq" id="WP_003701169.1">
    <property type="nucleotide sequence ID" value="NZ_AYYT01000022.1"/>
</dbReference>
<gene>
    <name evidence="1" type="ORF">HMPREF0545_0953</name>
</gene>
<name>C2EH31_9LACO</name>
<protein>
    <submittedName>
        <fullName evidence="1">Uncharacterized protein</fullName>
    </submittedName>
</protein>
<dbReference type="Proteomes" id="UP000003531">
    <property type="component" value="Unassembled WGS sequence"/>
</dbReference>
<evidence type="ECO:0000313" key="2">
    <source>
        <dbReference type="Proteomes" id="UP000003531"/>
    </source>
</evidence>